<keyword evidence="1" id="KW-0812">Transmembrane</keyword>
<accession>A0A0A9DP15</accession>
<dbReference type="AlphaFoldDB" id="A0A0A9DP15"/>
<dbReference type="EMBL" id="GBRH01208369">
    <property type="protein sequence ID" value="JAD89526.1"/>
    <property type="molecule type" value="Transcribed_RNA"/>
</dbReference>
<organism evidence="2">
    <name type="scientific">Arundo donax</name>
    <name type="common">Giant reed</name>
    <name type="synonym">Donax arundinaceus</name>
    <dbReference type="NCBI Taxonomy" id="35708"/>
    <lineage>
        <taxon>Eukaryota</taxon>
        <taxon>Viridiplantae</taxon>
        <taxon>Streptophyta</taxon>
        <taxon>Embryophyta</taxon>
        <taxon>Tracheophyta</taxon>
        <taxon>Spermatophyta</taxon>
        <taxon>Magnoliopsida</taxon>
        <taxon>Liliopsida</taxon>
        <taxon>Poales</taxon>
        <taxon>Poaceae</taxon>
        <taxon>PACMAD clade</taxon>
        <taxon>Arundinoideae</taxon>
        <taxon>Arundineae</taxon>
        <taxon>Arundo</taxon>
    </lineage>
</organism>
<proteinExistence type="predicted"/>
<name>A0A0A9DP15_ARUDO</name>
<reference evidence="2" key="2">
    <citation type="journal article" date="2015" name="Data Brief">
        <title>Shoot transcriptome of the giant reed, Arundo donax.</title>
        <authorList>
            <person name="Barrero R.A."/>
            <person name="Guerrero F.D."/>
            <person name="Moolhuijzen P."/>
            <person name="Goolsby J.A."/>
            <person name="Tidwell J."/>
            <person name="Bellgard S.E."/>
            <person name="Bellgard M.I."/>
        </authorList>
    </citation>
    <scope>NUCLEOTIDE SEQUENCE</scope>
    <source>
        <tissue evidence="2">Shoot tissue taken approximately 20 cm above the soil surface</tissue>
    </source>
</reference>
<protein>
    <submittedName>
        <fullName evidence="2">Uncharacterized protein</fullName>
    </submittedName>
</protein>
<keyword evidence="1" id="KW-1133">Transmembrane helix</keyword>
<evidence type="ECO:0000313" key="2">
    <source>
        <dbReference type="EMBL" id="JAD89526.1"/>
    </source>
</evidence>
<keyword evidence="1" id="KW-0472">Membrane</keyword>
<feature type="transmembrane region" description="Helical" evidence="1">
    <location>
        <begin position="6"/>
        <end position="24"/>
    </location>
</feature>
<evidence type="ECO:0000256" key="1">
    <source>
        <dbReference type="SAM" id="Phobius"/>
    </source>
</evidence>
<sequence>MTTSSSLISPFWPVNIYALVYFTIAHHSS</sequence>
<reference evidence="2" key="1">
    <citation type="submission" date="2014-09" db="EMBL/GenBank/DDBJ databases">
        <authorList>
            <person name="Magalhaes I.L.F."/>
            <person name="Oliveira U."/>
            <person name="Santos F.R."/>
            <person name="Vidigal T.H.D.A."/>
            <person name="Brescovit A.D."/>
            <person name="Santos A.J."/>
        </authorList>
    </citation>
    <scope>NUCLEOTIDE SEQUENCE</scope>
    <source>
        <tissue evidence="2">Shoot tissue taken approximately 20 cm above the soil surface</tissue>
    </source>
</reference>